<evidence type="ECO:0000256" key="1">
    <source>
        <dbReference type="SAM" id="Phobius"/>
    </source>
</evidence>
<keyword evidence="1" id="KW-0812">Transmembrane</keyword>
<evidence type="ECO:0000313" key="2">
    <source>
        <dbReference type="EMBL" id="SOD37361.1"/>
    </source>
</evidence>
<keyword evidence="1" id="KW-0472">Membrane</keyword>
<feature type="transmembrane region" description="Helical" evidence="1">
    <location>
        <begin position="7"/>
        <end position="29"/>
    </location>
</feature>
<feature type="transmembrane region" description="Helical" evidence="1">
    <location>
        <begin position="41"/>
        <end position="67"/>
    </location>
</feature>
<gene>
    <name evidence="2" type="ORF">SAMN06273570_1711</name>
</gene>
<feature type="transmembrane region" description="Helical" evidence="1">
    <location>
        <begin position="79"/>
        <end position="101"/>
    </location>
</feature>
<proteinExistence type="predicted"/>
<dbReference type="RefSeq" id="WP_141400227.1">
    <property type="nucleotide sequence ID" value="NZ_OCMY01000001.1"/>
</dbReference>
<dbReference type="Proteomes" id="UP000219271">
    <property type="component" value="Unassembled WGS sequence"/>
</dbReference>
<evidence type="ECO:0000313" key="3">
    <source>
        <dbReference type="Proteomes" id="UP000219271"/>
    </source>
</evidence>
<dbReference type="OrthoDB" id="6631776at2"/>
<accession>A0A286BTB7</accession>
<dbReference type="EMBL" id="OCMY01000001">
    <property type="protein sequence ID" value="SOD37361.1"/>
    <property type="molecule type" value="Genomic_DNA"/>
</dbReference>
<evidence type="ECO:0008006" key="4">
    <source>
        <dbReference type="Google" id="ProtNLM"/>
    </source>
</evidence>
<organism evidence="2 3">
    <name type="scientific">Candidatus Pantoea floridensis</name>
    <dbReference type="NCBI Taxonomy" id="1938870"/>
    <lineage>
        <taxon>Bacteria</taxon>
        <taxon>Pseudomonadati</taxon>
        <taxon>Pseudomonadota</taxon>
        <taxon>Gammaproteobacteria</taxon>
        <taxon>Enterobacterales</taxon>
        <taxon>Erwiniaceae</taxon>
        <taxon>Pantoea</taxon>
    </lineage>
</organism>
<protein>
    <recommendedName>
        <fullName evidence="4">DUF1240 domain-containing protein</fullName>
    </recommendedName>
</protein>
<reference evidence="3" key="1">
    <citation type="submission" date="2017-09" db="EMBL/GenBank/DDBJ databases">
        <authorList>
            <person name="Varghese N."/>
            <person name="Submissions S."/>
        </authorList>
    </citation>
    <scope>NUCLEOTIDE SEQUENCE [LARGE SCALE GENOMIC DNA]</scope>
    <source>
        <strain evidence="3">JKS000234</strain>
    </source>
</reference>
<dbReference type="AlphaFoldDB" id="A0A286BTB7"/>
<keyword evidence="3" id="KW-1185">Reference proteome</keyword>
<name>A0A286BTB7_9GAMM</name>
<keyword evidence="1" id="KW-1133">Transmembrane helix</keyword>
<sequence>MKDRVRAFFAIIIILGLCFLSFYLGGSIFKEYFSFGDEIVFSWLTVALVALPFVMTFPLAYFILVLFKGNEFAFRKMDYYVVYLKWGCIAIVVLGLLYSILYPKELLSRGYVRCNGIPLGWMPGTATRYVKERFSCKPY</sequence>